<sequence>MRARIVVSTGARLELADLHEAITVLELKQRVAGAVADLAASQQRVIYRGRVLHDERTLGEVSFQDGDSINIVRGVQPASLPAAATVPAVAAAQGPFGGGALGGMDGDSLKMALNNPLVQQIMSNPETLRAIVLSNPEMRRLVEANPEIGHILSDPAVLRQTVESARNPELMREMMRSSDRAMSNMEAHPEGFNALRRMYTSIQEPLSQIGPSGDRAADDGADPRSSLAPLTEAPNTAALPNPWAPAAPGPQQLPRPPMPALGAHGALASARAPQTGAGGAPFGPLTPGAAGSAEQAGGLGAGGEAPPGGGLFGTLASNPALMASMLEAMHDPAMQAIFGGGGSMAAGPHAAGGGGPLGAGNGAELGGRGSVPDLAALLAGAGQRWAQQPQPQQQHGMLDAMLMQRLLEARHAAGAMPGGALFDSTPAQSGGLFGGPALATMGQPAAQPQQQPHGAAGSPMSDAASRRAAEARYASEIEVVEGMGFDDKDKILDALVATGGNVNAAIGRLLE</sequence>
<reference evidence="4" key="1">
    <citation type="submission" date="2021-05" db="EMBL/GenBank/DDBJ databases">
        <title>The genome of the haptophyte Pavlova lutheri (Diacronema luteri, Pavlovales) - a model for lipid biosynthesis in eukaryotic algae.</title>
        <authorList>
            <person name="Hulatt C.J."/>
            <person name="Posewitz M.C."/>
        </authorList>
    </citation>
    <scope>NUCLEOTIDE SEQUENCE</scope>
    <source>
        <strain evidence="4">NIVA-4/92</strain>
    </source>
</reference>
<dbReference type="Pfam" id="PF23195">
    <property type="entry name" value="UBQLN1"/>
    <property type="match status" value="1"/>
</dbReference>
<dbReference type="OMA" id="MDNPITQ"/>
<dbReference type="Pfam" id="PF00240">
    <property type="entry name" value="ubiquitin"/>
    <property type="match status" value="1"/>
</dbReference>
<dbReference type="Gene3D" id="1.10.260.100">
    <property type="match status" value="1"/>
</dbReference>
<dbReference type="PANTHER" id="PTHR10677">
    <property type="entry name" value="UBIQUILIN"/>
    <property type="match status" value="1"/>
</dbReference>
<feature type="domain" description="UBA" evidence="2">
    <location>
        <begin position="468"/>
        <end position="511"/>
    </location>
</feature>
<feature type="region of interest" description="Disordered" evidence="1">
    <location>
        <begin position="441"/>
        <end position="468"/>
    </location>
</feature>
<dbReference type="SUPFAM" id="SSF46934">
    <property type="entry name" value="UBA-like"/>
    <property type="match status" value="1"/>
</dbReference>
<dbReference type="PROSITE" id="PS50053">
    <property type="entry name" value="UBIQUITIN_2"/>
    <property type="match status" value="1"/>
</dbReference>
<dbReference type="Proteomes" id="UP000751190">
    <property type="component" value="Unassembled WGS sequence"/>
</dbReference>
<dbReference type="PROSITE" id="PS50030">
    <property type="entry name" value="UBA"/>
    <property type="match status" value="1"/>
</dbReference>
<accession>A0A8J5XJM4</accession>
<dbReference type="InterPro" id="IPR006636">
    <property type="entry name" value="STI1_HS-bd"/>
</dbReference>
<keyword evidence="5" id="KW-1185">Reference proteome</keyword>
<dbReference type="EMBL" id="JAGTXO010000012">
    <property type="protein sequence ID" value="KAG8464609.1"/>
    <property type="molecule type" value="Genomic_DNA"/>
</dbReference>
<dbReference type="Gene3D" id="1.10.8.10">
    <property type="entry name" value="DNA helicase RuvA subunit, C-terminal domain"/>
    <property type="match status" value="1"/>
</dbReference>
<dbReference type="SUPFAM" id="SSF54236">
    <property type="entry name" value="Ubiquitin-like"/>
    <property type="match status" value="1"/>
</dbReference>
<dbReference type="InterPro" id="IPR015940">
    <property type="entry name" value="UBA"/>
</dbReference>
<organism evidence="4 5">
    <name type="scientific">Diacronema lutheri</name>
    <name type="common">Unicellular marine alga</name>
    <name type="synonym">Monochrysis lutheri</name>
    <dbReference type="NCBI Taxonomy" id="2081491"/>
    <lineage>
        <taxon>Eukaryota</taxon>
        <taxon>Haptista</taxon>
        <taxon>Haptophyta</taxon>
        <taxon>Pavlovophyceae</taxon>
        <taxon>Pavlovales</taxon>
        <taxon>Pavlovaceae</taxon>
        <taxon>Diacronema</taxon>
    </lineage>
</organism>
<dbReference type="FunFam" id="1.10.260.100:FF:000001">
    <property type="entry name" value="Ubiquilin 1"/>
    <property type="match status" value="1"/>
</dbReference>
<evidence type="ECO:0008006" key="6">
    <source>
        <dbReference type="Google" id="ProtNLM"/>
    </source>
</evidence>
<gene>
    <name evidence="4" type="ORF">KFE25_009977</name>
</gene>
<dbReference type="Gene3D" id="3.10.20.90">
    <property type="entry name" value="Phosphatidylinositol 3-kinase Catalytic Subunit, Chain A, domain 1"/>
    <property type="match status" value="1"/>
</dbReference>
<evidence type="ECO:0000256" key="1">
    <source>
        <dbReference type="SAM" id="MobiDB-lite"/>
    </source>
</evidence>
<dbReference type="GO" id="GO:0006511">
    <property type="term" value="P:ubiquitin-dependent protein catabolic process"/>
    <property type="evidence" value="ECO:0007669"/>
    <property type="project" value="TreeGrafter"/>
</dbReference>
<dbReference type="GO" id="GO:0005829">
    <property type="term" value="C:cytosol"/>
    <property type="evidence" value="ECO:0007669"/>
    <property type="project" value="TreeGrafter"/>
</dbReference>
<dbReference type="SMART" id="SM00727">
    <property type="entry name" value="STI1"/>
    <property type="match status" value="3"/>
</dbReference>
<name>A0A8J5XJM4_DIALT</name>
<protein>
    <recommendedName>
        <fullName evidence="6">Ubiquilin</fullName>
    </recommendedName>
</protein>
<dbReference type="InterPro" id="IPR000626">
    <property type="entry name" value="Ubiquitin-like_dom"/>
</dbReference>
<proteinExistence type="predicted"/>
<dbReference type="InterPro" id="IPR009060">
    <property type="entry name" value="UBA-like_sf"/>
</dbReference>
<dbReference type="AlphaFoldDB" id="A0A8J5XJM4"/>
<evidence type="ECO:0000259" key="2">
    <source>
        <dbReference type="PROSITE" id="PS50030"/>
    </source>
</evidence>
<evidence type="ECO:0000259" key="3">
    <source>
        <dbReference type="PROSITE" id="PS50053"/>
    </source>
</evidence>
<feature type="compositionally biased region" description="Pro residues" evidence="1">
    <location>
        <begin position="242"/>
        <end position="259"/>
    </location>
</feature>
<evidence type="ECO:0000313" key="5">
    <source>
        <dbReference type="Proteomes" id="UP000751190"/>
    </source>
</evidence>
<dbReference type="SMART" id="SM00165">
    <property type="entry name" value="UBA"/>
    <property type="match status" value="1"/>
</dbReference>
<feature type="region of interest" description="Disordered" evidence="1">
    <location>
        <begin position="206"/>
        <end position="305"/>
    </location>
</feature>
<feature type="compositionally biased region" description="Low complexity" evidence="1">
    <location>
        <begin position="442"/>
        <end position="463"/>
    </location>
</feature>
<dbReference type="SMART" id="SM00213">
    <property type="entry name" value="UBQ"/>
    <property type="match status" value="1"/>
</dbReference>
<dbReference type="PANTHER" id="PTHR10677:SF3">
    <property type="entry name" value="FI07626P-RELATED"/>
    <property type="match status" value="1"/>
</dbReference>
<evidence type="ECO:0000313" key="4">
    <source>
        <dbReference type="EMBL" id="KAG8464609.1"/>
    </source>
</evidence>
<dbReference type="InterPro" id="IPR015496">
    <property type="entry name" value="Ubiquilin"/>
</dbReference>
<comment type="caution">
    <text evidence="4">The sequence shown here is derived from an EMBL/GenBank/DDBJ whole genome shotgun (WGS) entry which is preliminary data.</text>
</comment>
<dbReference type="InterPro" id="IPR029071">
    <property type="entry name" value="Ubiquitin-like_domsf"/>
</dbReference>
<dbReference type="OrthoDB" id="267397at2759"/>
<dbReference type="GO" id="GO:0031593">
    <property type="term" value="F:polyubiquitin modification-dependent protein binding"/>
    <property type="evidence" value="ECO:0007669"/>
    <property type="project" value="TreeGrafter"/>
</dbReference>
<feature type="domain" description="Ubiquitin-like" evidence="3">
    <location>
        <begin position="1"/>
        <end position="72"/>
    </location>
</feature>